<gene>
    <name evidence="1" type="ORF">KC01_LOCUS20353</name>
</gene>
<evidence type="ECO:0000313" key="1">
    <source>
        <dbReference type="EMBL" id="CAL1590913.1"/>
    </source>
</evidence>
<organism evidence="1 2">
    <name type="scientific">Knipowitschia caucasica</name>
    <name type="common">Caucasian dwarf goby</name>
    <name type="synonym">Pomatoschistus caucasicus</name>
    <dbReference type="NCBI Taxonomy" id="637954"/>
    <lineage>
        <taxon>Eukaryota</taxon>
        <taxon>Metazoa</taxon>
        <taxon>Chordata</taxon>
        <taxon>Craniata</taxon>
        <taxon>Vertebrata</taxon>
        <taxon>Euteleostomi</taxon>
        <taxon>Actinopterygii</taxon>
        <taxon>Neopterygii</taxon>
        <taxon>Teleostei</taxon>
        <taxon>Neoteleostei</taxon>
        <taxon>Acanthomorphata</taxon>
        <taxon>Gobiaria</taxon>
        <taxon>Gobiiformes</taxon>
        <taxon>Gobioidei</taxon>
        <taxon>Gobiidae</taxon>
        <taxon>Gobiinae</taxon>
        <taxon>Knipowitschia</taxon>
    </lineage>
</organism>
<dbReference type="AlphaFoldDB" id="A0AAV2KQ53"/>
<protein>
    <submittedName>
        <fullName evidence="1">Uncharacterized protein</fullName>
    </submittedName>
</protein>
<keyword evidence="2" id="KW-1185">Reference proteome</keyword>
<dbReference type="Proteomes" id="UP001497482">
    <property type="component" value="Chromosome 19"/>
</dbReference>
<name>A0AAV2KQ53_KNICA</name>
<dbReference type="EMBL" id="OZ035841">
    <property type="protein sequence ID" value="CAL1590913.1"/>
    <property type="molecule type" value="Genomic_DNA"/>
</dbReference>
<evidence type="ECO:0000313" key="2">
    <source>
        <dbReference type="Proteomes" id="UP001497482"/>
    </source>
</evidence>
<sequence>MDDKDLQCPRVPPPYSTRTLHHPSFMSLYSDTGLRQCHGDRQTVHPVIPQEMFYTDPTMTRGRRMINHINEPRDFDCFQLNTPSPIMSTCPASPNCSDPFRNRQHFTRNLGCSSRETSGKLPPVNCMYVVIQLTQEEDETMTSLLRLHHGEGRPDQSGVQGPQADCSKIPNEQIETHSASSHWSDTEMEVANTLITQLGVISDNNV</sequence>
<reference evidence="1 2" key="1">
    <citation type="submission" date="2024-04" db="EMBL/GenBank/DDBJ databases">
        <authorList>
            <person name="Waldvogel A.-M."/>
            <person name="Schoenle A."/>
        </authorList>
    </citation>
    <scope>NUCLEOTIDE SEQUENCE [LARGE SCALE GENOMIC DNA]</scope>
</reference>
<accession>A0AAV2KQ53</accession>
<proteinExistence type="predicted"/>